<gene>
    <name evidence="2" type="ORF">HJ526_12610</name>
</gene>
<dbReference type="RefSeq" id="WP_176854960.1">
    <property type="nucleotide sequence ID" value="NZ_JABCJD010000006.1"/>
</dbReference>
<reference evidence="2 3" key="1">
    <citation type="submission" date="2020-04" db="EMBL/GenBank/DDBJ databases">
        <title>Donghicola sp., a member of the Rhodobacteraceae family isolated from mangrove forest in Thailand.</title>
        <authorList>
            <person name="Charoenyingcharoen P."/>
            <person name="Yukphan P."/>
        </authorList>
    </citation>
    <scope>NUCLEOTIDE SEQUENCE [LARGE SCALE GENOMIC DNA]</scope>
    <source>
        <strain evidence="2 3">C2-DW-16</strain>
    </source>
</reference>
<sequence length="158" mass="18292">MYKHRLVDWGKSLLTLGAVIALFETLISRADVLNNQSSLLLCSYFWILSIVPIAYAFRQKVEIYRLKSPKVVQVEEDEGQLECLLLEKCDWMTSRLFVVAILKSGNVEKTIAQSYVHHIQQDGRIQLRIMDFFGRDFTASQLRDRQKDLLFKPGALLK</sequence>
<keyword evidence="1" id="KW-0812">Transmembrane</keyword>
<organism evidence="2 3">
    <name type="scientific">Donghicola mangrovi</name>
    <dbReference type="NCBI Taxonomy" id="2729614"/>
    <lineage>
        <taxon>Bacteria</taxon>
        <taxon>Pseudomonadati</taxon>
        <taxon>Pseudomonadota</taxon>
        <taxon>Alphaproteobacteria</taxon>
        <taxon>Rhodobacterales</taxon>
        <taxon>Roseobacteraceae</taxon>
        <taxon>Donghicola</taxon>
    </lineage>
</organism>
<evidence type="ECO:0000313" key="3">
    <source>
        <dbReference type="Proteomes" id="UP000523601"/>
    </source>
</evidence>
<keyword evidence="1" id="KW-1133">Transmembrane helix</keyword>
<proteinExistence type="predicted"/>
<accession>A0ABX2PFN8</accession>
<evidence type="ECO:0000256" key="1">
    <source>
        <dbReference type="SAM" id="Phobius"/>
    </source>
</evidence>
<comment type="caution">
    <text evidence="2">The sequence shown here is derived from an EMBL/GenBank/DDBJ whole genome shotgun (WGS) entry which is preliminary data.</text>
</comment>
<protein>
    <submittedName>
        <fullName evidence="2">Uncharacterized protein</fullName>
    </submittedName>
</protein>
<keyword evidence="1" id="KW-0472">Membrane</keyword>
<keyword evidence="3" id="KW-1185">Reference proteome</keyword>
<name>A0ABX2PFN8_9RHOB</name>
<dbReference type="Proteomes" id="UP000523601">
    <property type="component" value="Unassembled WGS sequence"/>
</dbReference>
<dbReference type="EMBL" id="JABCJD010000006">
    <property type="protein sequence ID" value="NVO28269.1"/>
    <property type="molecule type" value="Genomic_DNA"/>
</dbReference>
<feature type="transmembrane region" description="Helical" evidence="1">
    <location>
        <begin position="38"/>
        <end position="57"/>
    </location>
</feature>
<evidence type="ECO:0000313" key="2">
    <source>
        <dbReference type="EMBL" id="NVO28269.1"/>
    </source>
</evidence>